<evidence type="ECO:0000256" key="6">
    <source>
        <dbReference type="ARBA" id="ARBA00022989"/>
    </source>
</evidence>
<keyword evidence="6 10" id="KW-1133">Transmembrane helix</keyword>
<evidence type="ECO:0000256" key="8">
    <source>
        <dbReference type="RuleBase" id="RU003793"/>
    </source>
</evidence>
<dbReference type="EMBL" id="OBEN01000002">
    <property type="protein sequence ID" value="SNZ13315.1"/>
    <property type="molecule type" value="Genomic_DNA"/>
</dbReference>
<dbReference type="EC" id="3.4.23.43" evidence="9"/>
<feature type="transmembrane region" description="Helical" evidence="10">
    <location>
        <begin position="181"/>
        <end position="210"/>
    </location>
</feature>
<accession>A0A285NV27</accession>
<dbReference type="GO" id="GO:0032259">
    <property type="term" value="P:methylation"/>
    <property type="evidence" value="ECO:0007669"/>
    <property type="project" value="UniProtKB-KW"/>
</dbReference>
<dbReference type="InterPro" id="IPR000045">
    <property type="entry name" value="Prepilin_IV_endopep_pep"/>
</dbReference>
<feature type="domain" description="Prepilin type IV endopeptidase peptidase" evidence="11">
    <location>
        <begin position="101"/>
        <end position="210"/>
    </location>
</feature>
<keyword evidence="4" id="KW-0997">Cell inner membrane</keyword>
<dbReference type="AlphaFoldDB" id="A0A285NV27"/>
<dbReference type="Pfam" id="PF01478">
    <property type="entry name" value="Peptidase_A24"/>
    <property type="match status" value="1"/>
</dbReference>
<evidence type="ECO:0000256" key="10">
    <source>
        <dbReference type="SAM" id="Phobius"/>
    </source>
</evidence>
<dbReference type="GO" id="GO:0004190">
    <property type="term" value="F:aspartic-type endopeptidase activity"/>
    <property type="evidence" value="ECO:0007669"/>
    <property type="project" value="UniProtKB-EC"/>
</dbReference>
<dbReference type="InterPro" id="IPR010627">
    <property type="entry name" value="Prepilin_pept_A24_N"/>
</dbReference>
<keyword evidence="9" id="KW-0489">Methyltransferase</keyword>
<evidence type="ECO:0000256" key="7">
    <source>
        <dbReference type="ARBA" id="ARBA00023136"/>
    </source>
</evidence>
<keyword evidence="7 10" id="KW-0472">Membrane</keyword>
<comment type="function">
    <text evidence="9">Plays an essential role in type IV pili and type II pseudopili formation by proteolytically removing the leader sequence from substrate proteins and subsequently monomethylating the alpha-amino group of the newly exposed N-terminal phenylalanine.</text>
</comment>
<dbReference type="InterPro" id="IPR014032">
    <property type="entry name" value="Peptidase_A24A_bac"/>
</dbReference>
<feature type="transmembrane region" description="Helical" evidence="10">
    <location>
        <begin position="97"/>
        <end position="113"/>
    </location>
</feature>
<feature type="domain" description="Prepilin peptidase A24 N-terminal" evidence="12">
    <location>
        <begin position="8"/>
        <end position="90"/>
    </location>
</feature>
<comment type="subcellular location">
    <subcellularLocation>
        <location evidence="1">Cell inner membrane</location>
        <topology evidence="1">Multi-pass membrane protein</topology>
    </subcellularLocation>
    <subcellularLocation>
        <location evidence="9">Cell membrane</location>
        <topology evidence="9">Multi-pass membrane protein</topology>
    </subcellularLocation>
</comment>
<evidence type="ECO:0000313" key="14">
    <source>
        <dbReference type="Proteomes" id="UP000218627"/>
    </source>
</evidence>
<feature type="transmembrane region" description="Helical" evidence="10">
    <location>
        <begin position="144"/>
        <end position="165"/>
    </location>
</feature>
<dbReference type="EC" id="2.1.1.-" evidence="9"/>
<comment type="catalytic activity">
    <reaction evidence="9">
        <text>Typically cleaves a -Gly-|-Phe- bond to release an N-terminal, basic peptide of 5-8 residues from type IV prepilin, and then N-methylates the new N-terminal amino group, the methyl donor being S-adenosyl-L-methionine.</text>
        <dbReference type="EC" id="3.4.23.43"/>
    </reaction>
</comment>
<evidence type="ECO:0000256" key="2">
    <source>
        <dbReference type="ARBA" id="ARBA00005801"/>
    </source>
</evidence>
<name>A0A285NV27_9AQUI</name>
<feature type="transmembrane region" description="Helical" evidence="10">
    <location>
        <begin position="222"/>
        <end position="243"/>
    </location>
</feature>
<evidence type="ECO:0000256" key="9">
    <source>
        <dbReference type="RuleBase" id="RU003794"/>
    </source>
</evidence>
<dbReference type="InterPro" id="IPR050882">
    <property type="entry name" value="Prepilin_peptidase/N-MTase"/>
</dbReference>
<dbReference type="Pfam" id="PF06750">
    <property type="entry name" value="A24_N_bact"/>
    <property type="match status" value="1"/>
</dbReference>
<dbReference type="OrthoDB" id="9789291at2"/>
<protein>
    <recommendedName>
        <fullName evidence="9">Prepilin leader peptidase/N-methyltransferase</fullName>
        <ecNumber evidence="9">2.1.1.-</ecNumber>
        <ecNumber evidence="9">3.4.23.43</ecNumber>
    </recommendedName>
</protein>
<evidence type="ECO:0000259" key="11">
    <source>
        <dbReference type="Pfam" id="PF01478"/>
    </source>
</evidence>
<evidence type="ECO:0000256" key="5">
    <source>
        <dbReference type="ARBA" id="ARBA00022692"/>
    </source>
</evidence>
<evidence type="ECO:0000256" key="1">
    <source>
        <dbReference type="ARBA" id="ARBA00004429"/>
    </source>
</evidence>
<keyword evidence="3" id="KW-1003">Cell membrane</keyword>
<dbReference type="GO" id="GO:0005886">
    <property type="term" value="C:plasma membrane"/>
    <property type="evidence" value="ECO:0007669"/>
    <property type="project" value="UniProtKB-SubCell"/>
</dbReference>
<keyword evidence="9" id="KW-0645">Protease</keyword>
<organism evidence="13 14">
    <name type="scientific">Hydrogenobacter hydrogenophilus</name>
    <dbReference type="NCBI Taxonomy" id="35835"/>
    <lineage>
        <taxon>Bacteria</taxon>
        <taxon>Pseudomonadati</taxon>
        <taxon>Aquificota</taxon>
        <taxon>Aquificia</taxon>
        <taxon>Aquificales</taxon>
        <taxon>Aquificaceae</taxon>
        <taxon>Hydrogenobacter</taxon>
    </lineage>
</organism>
<evidence type="ECO:0000313" key="13">
    <source>
        <dbReference type="EMBL" id="SNZ13315.1"/>
    </source>
</evidence>
<keyword evidence="9" id="KW-0511">Multifunctional enzyme</keyword>
<gene>
    <name evidence="13" type="ORF">SAMN06265353_0696</name>
</gene>
<dbReference type="GO" id="GO:0008168">
    <property type="term" value="F:methyltransferase activity"/>
    <property type="evidence" value="ECO:0007669"/>
    <property type="project" value="UniProtKB-KW"/>
</dbReference>
<comment type="similarity">
    <text evidence="2 8">Belongs to the peptidase A24 family.</text>
</comment>
<proteinExistence type="inferred from homology"/>
<feature type="transmembrane region" description="Helical" evidence="10">
    <location>
        <begin position="6"/>
        <end position="24"/>
    </location>
</feature>
<dbReference type="Proteomes" id="UP000218627">
    <property type="component" value="Unassembled WGS sequence"/>
</dbReference>
<dbReference type="PRINTS" id="PR00864">
    <property type="entry name" value="PREPILNPTASE"/>
</dbReference>
<evidence type="ECO:0000256" key="3">
    <source>
        <dbReference type="ARBA" id="ARBA00022475"/>
    </source>
</evidence>
<dbReference type="PANTHER" id="PTHR30487:SF0">
    <property type="entry name" value="PREPILIN LEADER PEPTIDASE_N-METHYLTRANSFERASE-RELATED"/>
    <property type="match status" value="1"/>
</dbReference>
<dbReference type="RefSeq" id="WP_096601143.1">
    <property type="nucleotide sequence ID" value="NZ_OBEN01000002.1"/>
</dbReference>
<keyword evidence="14" id="KW-1185">Reference proteome</keyword>
<dbReference type="Gene3D" id="1.20.120.1220">
    <property type="match status" value="1"/>
</dbReference>
<evidence type="ECO:0000256" key="4">
    <source>
        <dbReference type="ARBA" id="ARBA00022519"/>
    </source>
</evidence>
<keyword evidence="9" id="KW-0378">Hydrolase</keyword>
<sequence>MDYLFVFLLGSVLGSFYNVLIYRLPRRESIISPPSHCPSCGSKIRWYDNIPIISYFLLKGKCRDCFASISLRYPLVEFLSGLLALLCYFKWSLSFESFVMFVFFSLLLILSFIDWDTFTLPDSLNLGGLAFGLVSSFFRENFTFWDSVVGALVGAVPFFLIYIFYVKVRKIEGIGFGDVKLMAFIGSVAGVWGVASAVFLGSLFGLLYAIPLIIKYKNISFAVPYGPFLSLGCFVGVMLRDWLSPIILQQ</sequence>
<keyword evidence="5 9" id="KW-0812">Transmembrane</keyword>
<dbReference type="PANTHER" id="PTHR30487">
    <property type="entry name" value="TYPE 4 PREPILIN-LIKE PROTEINS LEADER PEPTIDE-PROCESSING ENZYME"/>
    <property type="match status" value="1"/>
</dbReference>
<evidence type="ECO:0000259" key="12">
    <source>
        <dbReference type="Pfam" id="PF06750"/>
    </source>
</evidence>
<keyword evidence="9" id="KW-0808">Transferase</keyword>
<dbReference type="GO" id="GO:0006465">
    <property type="term" value="P:signal peptide processing"/>
    <property type="evidence" value="ECO:0007669"/>
    <property type="project" value="TreeGrafter"/>
</dbReference>
<reference evidence="14" key="1">
    <citation type="submission" date="2017-09" db="EMBL/GenBank/DDBJ databases">
        <authorList>
            <person name="Varghese N."/>
            <person name="Submissions S."/>
        </authorList>
    </citation>
    <scope>NUCLEOTIDE SEQUENCE [LARGE SCALE GENOMIC DNA]</scope>
    <source>
        <strain evidence="14">DSM 2913</strain>
    </source>
</reference>